<name>A0A7M7MHK9_VARDE</name>
<dbReference type="EnsemblMetazoa" id="XM_022807526">
    <property type="protein sequence ID" value="XP_022663261"/>
    <property type="gene ID" value="LOC111251171"/>
</dbReference>
<dbReference type="InterPro" id="IPR045851">
    <property type="entry name" value="AMP-bd_C_sf"/>
</dbReference>
<keyword evidence="2" id="KW-0436">Ligase</keyword>
<feature type="domain" description="AMP-binding enzyme C-terminal" evidence="3">
    <location>
        <begin position="42"/>
        <end position="74"/>
    </location>
</feature>
<evidence type="ECO:0000259" key="3">
    <source>
        <dbReference type="Pfam" id="PF13193"/>
    </source>
</evidence>
<sequence length="105" mass="11584">MDVGKNLGPNQTGETFCKGPIVMKGYLNSPEINTFRRIWTFSHESVKEAVVIGVPDATIGEVPTAFVVPNRGYEAKPTLVKFSKMLLPVSDFISYLCMTEAFVNP</sequence>
<protein>
    <recommendedName>
        <fullName evidence="3">AMP-binding enzyme C-terminal domain-containing protein</fullName>
    </recommendedName>
</protein>
<evidence type="ECO:0000256" key="2">
    <source>
        <dbReference type="ARBA" id="ARBA00022598"/>
    </source>
</evidence>
<dbReference type="InParanoid" id="A0A7M7MHK9"/>
<keyword evidence="5" id="KW-1185">Reference proteome</keyword>
<dbReference type="SUPFAM" id="SSF56801">
    <property type="entry name" value="Acetyl-CoA synthetase-like"/>
    <property type="match status" value="1"/>
</dbReference>
<dbReference type="Gene3D" id="3.30.300.30">
    <property type="match status" value="1"/>
</dbReference>
<dbReference type="RefSeq" id="XP_022663261.1">
    <property type="nucleotide sequence ID" value="XM_022807526.1"/>
</dbReference>
<dbReference type="Pfam" id="PF13193">
    <property type="entry name" value="AMP-binding_C"/>
    <property type="match status" value="1"/>
</dbReference>
<dbReference type="Proteomes" id="UP000594260">
    <property type="component" value="Unplaced"/>
</dbReference>
<dbReference type="PANTHER" id="PTHR24096:SF149">
    <property type="entry name" value="AMP-BINDING DOMAIN-CONTAINING PROTEIN-RELATED"/>
    <property type="match status" value="1"/>
</dbReference>
<dbReference type="GeneID" id="111251171"/>
<organism evidence="4 5">
    <name type="scientific">Varroa destructor</name>
    <name type="common">Honeybee mite</name>
    <dbReference type="NCBI Taxonomy" id="109461"/>
    <lineage>
        <taxon>Eukaryota</taxon>
        <taxon>Metazoa</taxon>
        <taxon>Ecdysozoa</taxon>
        <taxon>Arthropoda</taxon>
        <taxon>Chelicerata</taxon>
        <taxon>Arachnida</taxon>
        <taxon>Acari</taxon>
        <taxon>Parasitiformes</taxon>
        <taxon>Mesostigmata</taxon>
        <taxon>Gamasina</taxon>
        <taxon>Dermanyssoidea</taxon>
        <taxon>Varroidae</taxon>
        <taxon>Varroa</taxon>
    </lineage>
</organism>
<proteinExistence type="inferred from homology"/>
<dbReference type="AlphaFoldDB" id="A0A7M7MHK9"/>
<comment type="similarity">
    <text evidence="1">Belongs to the ATP-dependent AMP-binding enzyme family.</text>
</comment>
<dbReference type="OrthoDB" id="10253869at2759"/>
<evidence type="ECO:0000256" key="1">
    <source>
        <dbReference type="ARBA" id="ARBA00006432"/>
    </source>
</evidence>
<dbReference type="KEGG" id="vde:111251171"/>
<evidence type="ECO:0000313" key="4">
    <source>
        <dbReference type="EnsemblMetazoa" id="XP_022663261"/>
    </source>
</evidence>
<accession>A0A7M7MHK9</accession>
<reference evidence="4" key="1">
    <citation type="submission" date="2021-01" db="UniProtKB">
        <authorList>
            <consortium name="EnsemblMetazoa"/>
        </authorList>
    </citation>
    <scope>IDENTIFICATION</scope>
</reference>
<evidence type="ECO:0000313" key="5">
    <source>
        <dbReference type="Proteomes" id="UP000594260"/>
    </source>
</evidence>
<dbReference type="PANTHER" id="PTHR24096">
    <property type="entry name" value="LONG-CHAIN-FATTY-ACID--COA LIGASE"/>
    <property type="match status" value="1"/>
</dbReference>
<dbReference type="InterPro" id="IPR025110">
    <property type="entry name" value="AMP-bd_C"/>
</dbReference>
<dbReference type="Gene3D" id="2.30.38.10">
    <property type="entry name" value="Luciferase, Domain 3"/>
    <property type="match status" value="1"/>
</dbReference>
<dbReference type="GO" id="GO:0016405">
    <property type="term" value="F:CoA-ligase activity"/>
    <property type="evidence" value="ECO:0007669"/>
    <property type="project" value="TreeGrafter"/>
</dbReference>